<sequence>MANSGIRQGCPLAPLLFLLAVDTLGQTFNRHPDLQGISLPGSASKPHKFSAFVDDSTVFMRSVRELDVVKRILEDFGAISGLKVQPQKSIVIGDPTGRPIQCSGTTSNVIHRKTICPDKADSKTPTKPPEAVRLVGKDKLCSDEAQN</sequence>
<protein>
    <recommendedName>
        <fullName evidence="3">Reverse transcriptase domain-containing protein</fullName>
    </recommendedName>
</protein>
<evidence type="ECO:0000313" key="5">
    <source>
        <dbReference type="Proteomes" id="UP000435112"/>
    </source>
</evidence>
<name>A0A6A3GU96_9STRA</name>
<proteinExistence type="predicted"/>
<dbReference type="AlphaFoldDB" id="A0A6A3GU96"/>
<organism evidence="4 5">
    <name type="scientific">Phytophthora rubi</name>
    <dbReference type="NCBI Taxonomy" id="129364"/>
    <lineage>
        <taxon>Eukaryota</taxon>
        <taxon>Sar</taxon>
        <taxon>Stramenopiles</taxon>
        <taxon>Oomycota</taxon>
        <taxon>Peronosporomycetes</taxon>
        <taxon>Peronosporales</taxon>
        <taxon>Peronosporaceae</taxon>
        <taxon>Phytophthora</taxon>
    </lineage>
</organism>
<dbReference type="OrthoDB" id="129305at2759"/>
<feature type="region of interest" description="Disordered" evidence="1">
    <location>
        <begin position="117"/>
        <end position="147"/>
    </location>
</feature>
<feature type="chain" id="PRO_5025687884" description="Reverse transcriptase domain-containing protein" evidence="2">
    <location>
        <begin position="26"/>
        <end position="147"/>
    </location>
</feature>
<comment type="caution">
    <text evidence="4">The sequence shown here is derived from an EMBL/GenBank/DDBJ whole genome shotgun (WGS) entry which is preliminary data.</text>
</comment>
<dbReference type="InterPro" id="IPR000477">
    <property type="entry name" value="RT_dom"/>
</dbReference>
<reference evidence="4 5" key="1">
    <citation type="submission" date="2018-09" db="EMBL/GenBank/DDBJ databases">
        <title>Genomic investigation of the strawberry pathogen Phytophthora fragariae indicates pathogenicity is determined by transcriptional variation in three key races.</title>
        <authorList>
            <person name="Adams T.M."/>
            <person name="Armitage A.D."/>
            <person name="Sobczyk M.K."/>
            <person name="Bates H.J."/>
            <person name="Dunwell J.M."/>
            <person name="Nellist C.F."/>
            <person name="Harrison R.J."/>
        </authorList>
    </citation>
    <scope>NUCLEOTIDE SEQUENCE [LARGE SCALE GENOMIC DNA]</scope>
    <source>
        <strain evidence="4 5">SCRP324</strain>
    </source>
</reference>
<evidence type="ECO:0000256" key="1">
    <source>
        <dbReference type="SAM" id="MobiDB-lite"/>
    </source>
</evidence>
<evidence type="ECO:0000256" key="2">
    <source>
        <dbReference type="SAM" id="SignalP"/>
    </source>
</evidence>
<keyword evidence="2" id="KW-0732">Signal</keyword>
<evidence type="ECO:0000259" key="3">
    <source>
        <dbReference type="PROSITE" id="PS50878"/>
    </source>
</evidence>
<evidence type="ECO:0000313" key="4">
    <source>
        <dbReference type="EMBL" id="KAE8960493.1"/>
    </source>
</evidence>
<dbReference type="PROSITE" id="PS50878">
    <property type="entry name" value="RT_POL"/>
    <property type="match status" value="1"/>
</dbReference>
<feature type="compositionally biased region" description="Basic and acidic residues" evidence="1">
    <location>
        <begin position="135"/>
        <end position="147"/>
    </location>
</feature>
<gene>
    <name evidence="4" type="ORF">PR002_g30197</name>
</gene>
<dbReference type="EMBL" id="QXFU01006633">
    <property type="protein sequence ID" value="KAE8960493.1"/>
    <property type="molecule type" value="Genomic_DNA"/>
</dbReference>
<dbReference type="Pfam" id="PF00078">
    <property type="entry name" value="RVT_1"/>
    <property type="match status" value="1"/>
</dbReference>
<feature type="domain" description="Reverse transcriptase" evidence="3">
    <location>
        <begin position="1"/>
        <end position="107"/>
    </location>
</feature>
<feature type="signal peptide" evidence="2">
    <location>
        <begin position="1"/>
        <end position="25"/>
    </location>
</feature>
<dbReference type="Proteomes" id="UP000435112">
    <property type="component" value="Unassembled WGS sequence"/>
</dbReference>
<accession>A0A6A3GU96</accession>